<proteinExistence type="predicted"/>
<organism evidence="1">
    <name type="scientific">bioreactor metagenome</name>
    <dbReference type="NCBI Taxonomy" id="1076179"/>
    <lineage>
        <taxon>unclassified sequences</taxon>
        <taxon>metagenomes</taxon>
        <taxon>ecological metagenomes</taxon>
    </lineage>
</organism>
<protein>
    <submittedName>
        <fullName evidence="1">Uncharacterized protein</fullName>
    </submittedName>
</protein>
<accession>A0A645GUQ7</accession>
<gene>
    <name evidence="1" type="ORF">SDC9_177443</name>
</gene>
<comment type="caution">
    <text evidence="1">The sequence shown here is derived from an EMBL/GenBank/DDBJ whole genome shotgun (WGS) entry which is preliminary data.</text>
</comment>
<evidence type="ECO:0000313" key="1">
    <source>
        <dbReference type="EMBL" id="MPN29986.1"/>
    </source>
</evidence>
<dbReference type="AlphaFoldDB" id="A0A645GUQ7"/>
<sequence>MCRFLSGKDREKDDKSDTVEYNFDYLSITLQWFISHPRFRGKRIEKRIQYRHEEPYHIKYQKNIYQFNDKIHCLGELVKNNRNRTLHQTIRYHHRKKMGEASFSKIFREFGLGYFLKADEDILQDNTGKVL</sequence>
<reference evidence="1" key="1">
    <citation type="submission" date="2019-08" db="EMBL/GenBank/DDBJ databases">
        <authorList>
            <person name="Kucharzyk K."/>
            <person name="Murdoch R.W."/>
            <person name="Higgins S."/>
            <person name="Loffler F."/>
        </authorList>
    </citation>
    <scope>NUCLEOTIDE SEQUENCE</scope>
</reference>
<dbReference type="EMBL" id="VSSQ01080929">
    <property type="protein sequence ID" value="MPN29986.1"/>
    <property type="molecule type" value="Genomic_DNA"/>
</dbReference>
<name>A0A645GUQ7_9ZZZZ</name>